<dbReference type="VEuPathDB" id="FungiDB:CJI97_001408"/>
<proteinExistence type="predicted"/>
<sequence length="395" mass="46107">MYRVDCVTQVGYNVCEVSVTSLQYNPPSFERHKREQENNEISSMKRLLEDVSHAIQKLHAEKWMRTNAITLIDLPDSVLERIWSYLDIGDIKNVLLVHSSYRETLIPYIFANVGVTWPQLHEISEDSVLRKYRHHIKSINIIKSDSQREYTENIFGELVSHEKYPNLTAVSINSMSSSYWLRYNKCEHIRQLELYTSADPRGTRIFNLTHVKHFQALRLLTLHDYNFMDSDDENALPRLYRLSIHNCEWNFPFDLTKFNIHNTLTELSVSYSNDNQFVVSERFRDFLLSPLSGHSSSIRTLRIAISNSSENRRILLANVLRSILDSFSELENLSLVGWAATISHVRQLLESRSFHNPLKFNLEVRALDLDLKSIPKQIAKIQHIENLNFSLSLID</sequence>
<dbReference type="PROSITE" id="PS50181">
    <property type="entry name" value="FBOX"/>
    <property type="match status" value="1"/>
</dbReference>
<dbReference type="VEuPathDB" id="FungiDB:B9J08_001198"/>
<accession>A0A0L0NY67</accession>
<dbReference type="Proteomes" id="UP000037122">
    <property type="component" value="Unassembled WGS sequence"/>
</dbReference>
<dbReference type="InterPro" id="IPR001810">
    <property type="entry name" value="F-box_dom"/>
</dbReference>
<feature type="domain" description="F-box" evidence="1">
    <location>
        <begin position="68"/>
        <end position="120"/>
    </location>
</feature>
<dbReference type="VEuPathDB" id="FungiDB:CJI96_0003043"/>
<name>A0A0L0NY67_CANAR</name>
<dbReference type="VEuPathDB" id="FungiDB:QG37_04279"/>
<comment type="caution">
    <text evidence="2">The sequence shown here is derived from an EMBL/GenBank/DDBJ whole genome shotgun (WGS) entry which is preliminary data.</text>
</comment>
<reference evidence="3" key="1">
    <citation type="journal article" date="2015" name="BMC Genomics">
        <title>Draft genome of a commonly misdiagnosed multidrug resistant pathogen Candida auris.</title>
        <authorList>
            <person name="Chatterjee S."/>
            <person name="Alampalli S.V."/>
            <person name="Nageshan R.K."/>
            <person name="Chettiar S.T."/>
            <person name="Joshi S."/>
            <person name="Tatu U.S."/>
        </authorList>
    </citation>
    <scope>NUCLEOTIDE SEQUENCE [LARGE SCALE GENOMIC DNA]</scope>
    <source>
        <strain evidence="3">6684</strain>
    </source>
</reference>
<dbReference type="VEuPathDB" id="FungiDB:CJJ07_003418"/>
<dbReference type="VEuPathDB" id="FungiDB:CJJ09_003454"/>
<dbReference type="AlphaFoldDB" id="A0A0L0NY67"/>
<protein>
    <recommendedName>
        <fullName evidence="1">F-box domain-containing protein</fullName>
    </recommendedName>
</protein>
<evidence type="ECO:0000313" key="3">
    <source>
        <dbReference type="Proteomes" id="UP000037122"/>
    </source>
</evidence>
<evidence type="ECO:0000313" key="2">
    <source>
        <dbReference type="EMBL" id="KND98933.1"/>
    </source>
</evidence>
<dbReference type="EMBL" id="LGST01000029">
    <property type="protein sequence ID" value="KND98933.1"/>
    <property type="molecule type" value="Genomic_DNA"/>
</dbReference>
<gene>
    <name evidence="2" type="ORF">QG37_04279</name>
</gene>
<evidence type="ECO:0000259" key="1">
    <source>
        <dbReference type="PROSITE" id="PS50181"/>
    </source>
</evidence>
<organism evidence="2 3">
    <name type="scientific">Candidozyma auris</name>
    <name type="common">Yeast</name>
    <name type="synonym">Candida auris</name>
    <dbReference type="NCBI Taxonomy" id="498019"/>
    <lineage>
        <taxon>Eukaryota</taxon>
        <taxon>Fungi</taxon>
        <taxon>Dikarya</taxon>
        <taxon>Ascomycota</taxon>
        <taxon>Saccharomycotina</taxon>
        <taxon>Pichiomycetes</taxon>
        <taxon>Metschnikowiaceae</taxon>
        <taxon>Candidozyma</taxon>
    </lineage>
</organism>